<feature type="region of interest" description="Disordered" evidence="1">
    <location>
        <begin position="1"/>
        <end position="41"/>
    </location>
</feature>
<reference evidence="2 3" key="1">
    <citation type="journal article" date="2016" name="DNA Res.">
        <title>Genome sequence of Aspergillus luchuensis NBRC 4314.</title>
        <authorList>
            <person name="Yamada O."/>
            <person name="Machida M."/>
            <person name="Hosoyama A."/>
            <person name="Goto M."/>
            <person name="Takahashi T."/>
            <person name="Futagami T."/>
            <person name="Yamagata Y."/>
            <person name="Takeuchi M."/>
            <person name="Kobayashi T."/>
            <person name="Koike H."/>
            <person name="Abe K."/>
            <person name="Asai K."/>
            <person name="Arita M."/>
            <person name="Fujita N."/>
            <person name="Fukuda K."/>
            <person name="Higa K."/>
            <person name="Horikawa H."/>
            <person name="Ishikawa T."/>
            <person name="Jinno K."/>
            <person name="Kato Y."/>
            <person name="Kirimura K."/>
            <person name="Mizutani O."/>
            <person name="Nakasone K."/>
            <person name="Sano M."/>
            <person name="Shiraishi Y."/>
            <person name="Tsukahara M."/>
            <person name="Gomi K."/>
        </authorList>
    </citation>
    <scope>NUCLEOTIDE SEQUENCE [LARGE SCALE GENOMIC DNA]</scope>
    <source>
        <strain evidence="2 3">RIB 2604</strain>
    </source>
</reference>
<keyword evidence="2" id="KW-0762">Sugar transport</keyword>
<accession>A0A146FNK6</accession>
<dbReference type="AlphaFoldDB" id="A0A146FNK6"/>
<sequence>MTFGAQTSPVAALPDSDSRMRNQANRKSIKGGVSINRLEREREKTDGRKEILGGWRVKNAATSRVELV</sequence>
<proteinExistence type="predicted"/>
<gene>
    <name evidence="2" type="ORF">RIB2604_02110660</name>
</gene>
<keyword evidence="2" id="KW-0813">Transport</keyword>
<evidence type="ECO:0000313" key="3">
    <source>
        <dbReference type="Proteomes" id="UP000075230"/>
    </source>
</evidence>
<name>A0A146FNK6_ASPKA</name>
<dbReference type="Proteomes" id="UP000075230">
    <property type="component" value="Unassembled WGS sequence"/>
</dbReference>
<reference evidence="3" key="2">
    <citation type="submission" date="2016-02" db="EMBL/GenBank/DDBJ databases">
        <title>Genome sequencing of Aspergillus luchuensis NBRC 4314.</title>
        <authorList>
            <person name="Yamada O."/>
        </authorList>
    </citation>
    <scope>NUCLEOTIDE SEQUENCE [LARGE SCALE GENOMIC DNA]</scope>
    <source>
        <strain evidence="3">RIB 2604</strain>
    </source>
</reference>
<protein>
    <submittedName>
        <fullName evidence="2">Sugar transporter family protein</fullName>
    </submittedName>
</protein>
<evidence type="ECO:0000256" key="1">
    <source>
        <dbReference type="SAM" id="MobiDB-lite"/>
    </source>
</evidence>
<comment type="caution">
    <text evidence="2">The sequence shown here is derived from an EMBL/GenBank/DDBJ whole genome shotgun (WGS) entry which is preliminary data.</text>
</comment>
<dbReference type="EMBL" id="BCWF01000021">
    <property type="protein sequence ID" value="GAT27375.1"/>
    <property type="molecule type" value="Genomic_DNA"/>
</dbReference>
<organism evidence="2 3">
    <name type="scientific">Aspergillus kawachii</name>
    <name type="common">White koji mold</name>
    <name type="synonym">Aspergillus awamori var. kawachi</name>
    <dbReference type="NCBI Taxonomy" id="1069201"/>
    <lineage>
        <taxon>Eukaryota</taxon>
        <taxon>Fungi</taxon>
        <taxon>Dikarya</taxon>
        <taxon>Ascomycota</taxon>
        <taxon>Pezizomycotina</taxon>
        <taxon>Eurotiomycetes</taxon>
        <taxon>Eurotiomycetidae</taxon>
        <taxon>Eurotiales</taxon>
        <taxon>Aspergillaceae</taxon>
        <taxon>Aspergillus</taxon>
        <taxon>Aspergillus subgen. Circumdati</taxon>
    </lineage>
</organism>
<evidence type="ECO:0000313" key="2">
    <source>
        <dbReference type="EMBL" id="GAT27375.1"/>
    </source>
</evidence>